<dbReference type="VEuPathDB" id="VectorBase:ADAC009952"/>
<reference evidence="3" key="1">
    <citation type="submission" date="2018-01" db="EMBL/GenBank/DDBJ databases">
        <title>An insight into the sialome of Amazonian anophelines.</title>
        <authorList>
            <person name="Ribeiro J.M."/>
            <person name="Scarpassa V."/>
            <person name="Calvo E."/>
        </authorList>
    </citation>
    <scope>NUCLEOTIDE SEQUENCE</scope>
</reference>
<keyword evidence="1" id="KW-0175">Coiled coil</keyword>
<dbReference type="VEuPathDB" id="VectorBase:ADAR2_002475"/>
<feature type="chain" id="PRO_5014837679" evidence="2">
    <location>
        <begin position="17"/>
        <end position="232"/>
    </location>
</feature>
<name>A0A2M4DPD6_ANODA</name>
<keyword evidence="2" id="KW-0732">Signal</keyword>
<feature type="coiled-coil region" evidence="1">
    <location>
        <begin position="135"/>
        <end position="162"/>
    </location>
</feature>
<feature type="signal peptide" evidence="2">
    <location>
        <begin position="1"/>
        <end position="16"/>
    </location>
</feature>
<accession>A0A2M4DPD6</accession>
<evidence type="ECO:0000256" key="2">
    <source>
        <dbReference type="SAM" id="SignalP"/>
    </source>
</evidence>
<sequence>MGSFLVFLLVSWRILGSLKDKRLEMSTILLTNLPQLRENSSKLEEMIMSIEEQLRRLKAMLLLKEQFIGAINDIVKQIAKINTDFNTVDNFTPTVEDRLLRYGEILQNIESCEGLLVAATDKGHQIASEGTDLDRHNIMDQIHSLQEQLQSIKRSIELEQDKYQKQRAYHKTLSNDLFALVDWFKDNDEQMRSRPLFGLDLKVMVAHRLGFLSIRLELSRRLTLIEMQIQKK</sequence>
<dbReference type="EMBL" id="GGFL01015213">
    <property type="protein sequence ID" value="MBW79391.1"/>
    <property type="molecule type" value="Transcribed_RNA"/>
</dbReference>
<dbReference type="AlphaFoldDB" id="A0A2M4DPD6"/>
<evidence type="ECO:0000256" key="1">
    <source>
        <dbReference type="SAM" id="Coils"/>
    </source>
</evidence>
<feature type="coiled-coil region" evidence="1">
    <location>
        <begin position="33"/>
        <end position="60"/>
    </location>
</feature>
<organism evidence="3">
    <name type="scientific">Anopheles darlingi</name>
    <name type="common">Mosquito</name>
    <dbReference type="NCBI Taxonomy" id="43151"/>
    <lineage>
        <taxon>Eukaryota</taxon>
        <taxon>Metazoa</taxon>
        <taxon>Ecdysozoa</taxon>
        <taxon>Arthropoda</taxon>
        <taxon>Hexapoda</taxon>
        <taxon>Insecta</taxon>
        <taxon>Pterygota</taxon>
        <taxon>Neoptera</taxon>
        <taxon>Endopterygota</taxon>
        <taxon>Diptera</taxon>
        <taxon>Nematocera</taxon>
        <taxon>Culicoidea</taxon>
        <taxon>Culicidae</taxon>
        <taxon>Anophelinae</taxon>
        <taxon>Anopheles</taxon>
    </lineage>
</organism>
<evidence type="ECO:0000313" key="3">
    <source>
        <dbReference type="EMBL" id="MBW79391.1"/>
    </source>
</evidence>
<dbReference type="Gene3D" id="1.20.58.60">
    <property type="match status" value="1"/>
</dbReference>
<protein>
    <submittedName>
        <fullName evidence="3">Putative secreted protein</fullName>
    </submittedName>
</protein>
<proteinExistence type="predicted"/>